<dbReference type="STRING" id="56484.A0A1Y2EYC2"/>
<reference evidence="3 4" key="1">
    <citation type="submission" date="2016-07" db="EMBL/GenBank/DDBJ databases">
        <title>Pervasive Adenine N6-methylation of Active Genes in Fungi.</title>
        <authorList>
            <consortium name="DOE Joint Genome Institute"/>
            <person name="Mondo S.J."/>
            <person name="Dannebaum R.O."/>
            <person name="Kuo R.C."/>
            <person name="Labutti K."/>
            <person name="Haridas S."/>
            <person name="Kuo A."/>
            <person name="Salamov A."/>
            <person name="Ahrendt S.R."/>
            <person name="Lipzen A."/>
            <person name="Sullivan W."/>
            <person name="Andreopoulos W.B."/>
            <person name="Clum A."/>
            <person name="Lindquist E."/>
            <person name="Daum C."/>
            <person name="Ramamoorthy G.K."/>
            <person name="Gryganskyi A."/>
            <person name="Culley D."/>
            <person name="Magnuson J.K."/>
            <person name="James T.Y."/>
            <person name="O'Malley M.A."/>
            <person name="Stajich J.E."/>
            <person name="Spatafora J.W."/>
            <person name="Visel A."/>
            <person name="Grigoriev I.V."/>
        </authorList>
    </citation>
    <scope>NUCLEOTIDE SEQUENCE [LARGE SCALE GENOMIC DNA]</scope>
    <source>
        <strain evidence="3 4">12-1054</strain>
    </source>
</reference>
<evidence type="ECO:0000313" key="4">
    <source>
        <dbReference type="Proteomes" id="UP000193685"/>
    </source>
</evidence>
<dbReference type="PANTHER" id="PTHR14336:SF15">
    <property type="entry name" value="DUAL ADAPTER FOR PHOSPHOTYROSINE AND 3-PHOSPHOTYROSINE AND 3-PHOSPHOINOSITIDE"/>
    <property type="match status" value="1"/>
</dbReference>
<evidence type="ECO:0000259" key="2">
    <source>
        <dbReference type="PROSITE" id="PS50003"/>
    </source>
</evidence>
<protein>
    <recommendedName>
        <fullName evidence="2">PH domain-containing protein</fullName>
    </recommendedName>
</protein>
<feature type="compositionally biased region" description="Polar residues" evidence="1">
    <location>
        <begin position="16"/>
        <end position="25"/>
    </location>
</feature>
<dbReference type="AlphaFoldDB" id="A0A1Y2EYC2"/>
<dbReference type="OrthoDB" id="2157866at2759"/>
<dbReference type="GeneID" id="63786707"/>
<feature type="region of interest" description="Disordered" evidence="1">
    <location>
        <begin position="1"/>
        <end position="29"/>
    </location>
</feature>
<dbReference type="InterPro" id="IPR001849">
    <property type="entry name" value="PH_domain"/>
</dbReference>
<comment type="caution">
    <text evidence="3">The sequence shown here is derived from an EMBL/GenBank/DDBJ whole genome shotgun (WGS) entry which is preliminary data.</text>
</comment>
<dbReference type="PANTHER" id="PTHR14336">
    <property type="entry name" value="TANDEM PH DOMAIN CONTAINING PROTEIN"/>
    <property type="match status" value="1"/>
</dbReference>
<dbReference type="InterPro" id="IPR011993">
    <property type="entry name" value="PH-like_dom_sf"/>
</dbReference>
<dbReference type="Pfam" id="PF00169">
    <property type="entry name" value="PH"/>
    <property type="match status" value="1"/>
</dbReference>
<dbReference type="PROSITE" id="PS50003">
    <property type="entry name" value="PH_DOMAIN"/>
    <property type="match status" value="1"/>
</dbReference>
<gene>
    <name evidence="3" type="ORF">BCR37DRAFT_383785</name>
</gene>
<dbReference type="SUPFAM" id="SSF50729">
    <property type="entry name" value="PH domain-like"/>
    <property type="match status" value="2"/>
</dbReference>
<organism evidence="3 4">
    <name type="scientific">Protomyces lactucae-debilis</name>
    <dbReference type="NCBI Taxonomy" id="2754530"/>
    <lineage>
        <taxon>Eukaryota</taxon>
        <taxon>Fungi</taxon>
        <taxon>Dikarya</taxon>
        <taxon>Ascomycota</taxon>
        <taxon>Taphrinomycotina</taxon>
        <taxon>Taphrinomycetes</taxon>
        <taxon>Taphrinales</taxon>
        <taxon>Protomycetaceae</taxon>
        <taxon>Protomyces</taxon>
    </lineage>
</organism>
<dbReference type="RefSeq" id="XP_040722559.1">
    <property type="nucleotide sequence ID" value="XM_040870108.1"/>
</dbReference>
<accession>A0A1Y2EYC2</accession>
<dbReference type="Proteomes" id="UP000193685">
    <property type="component" value="Unassembled WGS sequence"/>
</dbReference>
<evidence type="ECO:0000313" key="3">
    <source>
        <dbReference type="EMBL" id="ORY76106.1"/>
    </source>
</evidence>
<name>A0A1Y2EYC2_PROLT</name>
<evidence type="ECO:0000256" key="1">
    <source>
        <dbReference type="SAM" id="MobiDB-lite"/>
    </source>
</evidence>
<sequence>MAQLAGPPGTSPLVPHNQTALTDTPPTRDEQVLKSGALSKRAAHTRTWQKRWFVLRPYGLAYYKNSDEYETRKVMSLDNISGVAVCGAGMSVSPTKSKRGRPLLTLYIRSRRLELLAESEEEAEGWAVALKRALAAHNTTQLPSPTKATDAGLYCLSETEDEAIPMAEAEKVIMQGYLTHLQHYNHHHAASTVDRSSRSTLSHLAQYVKHPMHSAHRSRSASAARHHQARRMRGRRYWCVLRSHSGLFLYADAGEYEVVDIIPLVEMLDWMDLELPEHEALRQTVTSGSHESEGECGGLFVLQLILREESRIFGAVSEQALDEWLGALQSRIEWQRSRQASVVEQETVVVTTP</sequence>
<dbReference type="EMBL" id="MCFI01000024">
    <property type="protein sequence ID" value="ORY76106.1"/>
    <property type="molecule type" value="Genomic_DNA"/>
</dbReference>
<dbReference type="InterPro" id="IPR051707">
    <property type="entry name" value="PI-Interact_SigTrans_Reg"/>
</dbReference>
<feature type="domain" description="PH" evidence="2">
    <location>
        <begin position="31"/>
        <end position="135"/>
    </location>
</feature>
<keyword evidence="4" id="KW-1185">Reference proteome</keyword>
<dbReference type="SMART" id="SM00233">
    <property type="entry name" value="PH"/>
    <property type="match status" value="2"/>
</dbReference>
<proteinExistence type="predicted"/>
<dbReference type="Gene3D" id="2.30.29.30">
    <property type="entry name" value="Pleckstrin-homology domain (PH domain)/Phosphotyrosine-binding domain (PTB)"/>
    <property type="match status" value="2"/>
</dbReference>